<gene>
    <name evidence="2" type="ORF">METZ01_LOCUS162055</name>
</gene>
<reference evidence="2" key="1">
    <citation type="submission" date="2018-05" db="EMBL/GenBank/DDBJ databases">
        <authorList>
            <person name="Lanie J.A."/>
            <person name="Ng W.-L."/>
            <person name="Kazmierczak K.M."/>
            <person name="Andrzejewski T.M."/>
            <person name="Davidsen T.M."/>
            <person name="Wayne K.J."/>
            <person name="Tettelin H."/>
            <person name="Glass J.I."/>
            <person name="Rusch D."/>
            <person name="Podicherti R."/>
            <person name="Tsui H.-C.T."/>
            <person name="Winkler M.E."/>
        </authorList>
    </citation>
    <scope>NUCLEOTIDE SEQUENCE</scope>
</reference>
<evidence type="ECO:0000313" key="2">
    <source>
        <dbReference type="EMBL" id="SVB09201.1"/>
    </source>
</evidence>
<sequence length="53" mass="6217">AFGLGPFIAPLRWWRRNSIPRNRLRSDRGSHKADRDPVNLPQGSNWLYDVQTQ</sequence>
<dbReference type="EMBL" id="UINC01028357">
    <property type="protein sequence ID" value="SVB09201.1"/>
    <property type="molecule type" value="Genomic_DNA"/>
</dbReference>
<proteinExistence type="predicted"/>
<name>A0A382B6R5_9ZZZZ</name>
<dbReference type="AlphaFoldDB" id="A0A382B6R5"/>
<feature type="compositionally biased region" description="Basic and acidic residues" evidence="1">
    <location>
        <begin position="24"/>
        <end position="37"/>
    </location>
</feature>
<accession>A0A382B6R5</accession>
<feature type="non-terminal residue" evidence="2">
    <location>
        <position position="1"/>
    </location>
</feature>
<protein>
    <submittedName>
        <fullName evidence="2">Uncharacterized protein</fullName>
    </submittedName>
</protein>
<evidence type="ECO:0000256" key="1">
    <source>
        <dbReference type="SAM" id="MobiDB-lite"/>
    </source>
</evidence>
<feature type="compositionally biased region" description="Polar residues" evidence="1">
    <location>
        <begin position="41"/>
        <end position="53"/>
    </location>
</feature>
<feature type="region of interest" description="Disordered" evidence="1">
    <location>
        <begin position="23"/>
        <end position="53"/>
    </location>
</feature>
<organism evidence="2">
    <name type="scientific">marine metagenome</name>
    <dbReference type="NCBI Taxonomy" id="408172"/>
    <lineage>
        <taxon>unclassified sequences</taxon>
        <taxon>metagenomes</taxon>
        <taxon>ecological metagenomes</taxon>
    </lineage>
</organism>